<reference evidence="3" key="1">
    <citation type="journal article" date="2012" name="Nat. Biotechnol.">
        <title>Reference genome sequence of the model plant Setaria.</title>
        <authorList>
            <person name="Bennetzen J.L."/>
            <person name="Schmutz J."/>
            <person name="Wang H."/>
            <person name="Percifield R."/>
            <person name="Hawkins J."/>
            <person name="Pontaroli A.C."/>
            <person name="Estep M."/>
            <person name="Feng L."/>
            <person name="Vaughn J.N."/>
            <person name="Grimwood J."/>
            <person name="Jenkins J."/>
            <person name="Barry K."/>
            <person name="Lindquist E."/>
            <person name="Hellsten U."/>
            <person name="Deshpande S."/>
            <person name="Wang X."/>
            <person name="Wu X."/>
            <person name="Mitros T."/>
            <person name="Triplett J."/>
            <person name="Yang X."/>
            <person name="Ye C.Y."/>
            <person name="Mauro-Herrera M."/>
            <person name="Wang L."/>
            <person name="Li P."/>
            <person name="Sharma M."/>
            <person name="Sharma R."/>
            <person name="Ronald P.C."/>
            <person name="Panaud O."/>
            <person name="Kellogg E.A."/>
            <person name="Brutnell T.P."/>
            <person name="Doust A.N."/>
            <person name="Tuskan G.A."/>
            <person name="Rokhsar D."/>
            <person name="Devos K.M."/>
        </authorList>
    </citation>
    <scope>NUCLEOTIDE SEQUENCE [LARGE SCALE GENOMIC DNA]</scope>
    <source>
        <strain evidence="3">cv. Yugu1</strain>
    </source>
</reference>
<organism evidence="2 3">
    <name type="scientific">Setaria italica</name>
    <name type="common">Foxtail millet</name>
    <name type="synonym">Panicum italicum</name>
    <dbReference type="NCBI Taxonomy" id="4555"/>
    <lineage>
        <taxon>Eukaryota</taxon>
        <taxon>Viridiplantae</taxon>
        <taxon>Streptophyta</taxon>
        <taxon>Embryophyta</taxon>
        <taxon>Tracheophyta</taxon>
        <taxon>Spermatophyta</taxon>
        <taxon>Magnoliopsida</taxon>
        <taxon>Liliopsida</taxon>
        <taxon>Poales</taxon>
        <taxon>Poaceae</taxon>
        <taxon>PACMAD clade</taxon>
        <taxon>Panicoideae</taxon>
        <taxon>Panicodae</taxon>
        <taxon>Paniceae</taxon>
        <taxon>Cenchrinae</taxon>
        <taxon>Setaria</taxon>
    </lineage>
</organism>
<name>K3YNR3_SETIT</name>
<reference evidence="2" key="2">
    <citation type="submission" date="2018-08" db="UniProtKB">
        <authorList>
            <consortium name="EnsemblPlants"/>
        </authorList>
    </citation>
    <scope>IDENTIFICATION</scope>
    <source>
        <strain evidence="2">Yugu1</strain>
    </source>
</reference>
<accession>K3YNR3</accession>
<evidence type="ECO:0000256" key="1">
    <source>
        <dbReference type="SAM" id="MobiDB-lite"/>
    </source>
</evidence>
<evidence type="ECO:0000313" key="2">
    <source>
        <dbReference type="EnsemblPlants" id="KQL02849"/>
    </source>
</evidence>
<protein>
    <submittedName>
        <fullName evidence="2">Uncharacterized protein</fullName>
    </submittedName>
</protein>
<dbReference type="Proteomes" id="UP000004995">
    <property type="component" value="Unassembled WGS sequence"/>
</dbReference>
<dbReference type="InParanoid" id="K3YNR3"/>
<dbReference type="HOGENOM" id="CLU_2965336_0_0_1"/>
<feature type="region of interest" description="Disordered" evidence="1">
    <location>
        <begin position="28"/>
        <end position="47"/>
    </location>
</feature>
<proteinExistence type="predicted"/>
<dbReference type="EMBL" id="AGNK02004018">
    <property type="status" value="NOT_ANNOTATED_CDS"/>
    <property type="molecule type" value="Genomic_DNA"/>
</dbReference>
<evidence type="ECO:0000313" key="3">
    <source>
        <dbReference type="Proteomes" id="UP000004995"/>
    </source>
</evidence>
<sequence length="59" mass="7159">MKVGTGRSRTDRHRIPRIPIEYWIYGKNRNRKKNPGKPGENRDRNWLERFPDRILGSRI</sequence>
<dbReference type="AlphaFoldDB" id="K3YNR3"/>
<dbReference type="EnsemblPlants" id="KQL02849">
    <property type="protein sequence ID" value="KQL02849"/>
    <property type="gene ID" value="SETIT_015905mg"/>
</dbReference>
<keyword evidence="3" id="KW-1185">Reference proteome</keyword>
<dbReference type="Gramene" id="KQL02849">
    <property type="protein sequence ID" value="KQL02849"/>
    <property type="gene ID" value="SETIT_015905mg"/>
</dbReference>